<evidence type="ECO:0000256" key="1">
    <source>
        <dbReference type="ARBA" id="ARBA00006046"/>
    </source>
</evidence>
<dbReference type="Proteomes" id="UP000617628">
    <property type="component" value="Unassembled WGS sequence"/>
</dbReference>
<dbReference type="Pfam" id="PF01593">
    <property type="entry name" value="Amino_oxidase"/>
    <property type="match status" value="1"/>
</dbReference>
<dbReference type="InterPro" id="IPR002937">
    <property type="entry name" value="Amino_oxidase"/>
</dbReference>
<dbReference type="InterPro" id="IPR036188">
    <property type="entry name" value="FAD/NAD-bd_sf"/>
</dbReference>
<evidence type="ECO:0000313" key="4">
    <source>
        <dbReference type="Proteomes" id="UP000617628"/>
    </source>
</evidence>
<evidence type="ECO:0000313" key="3">
    <source>
        <dbReference type="EMBL" id="MBK1876421.1"/>
    </source>
</evidence>
<comment type="similarity">
    <text evidence="1">Belongs to the carotenoid/retinoid oxidoreductase family.</text>
</comment>
<dbReference type="EMBL" id="JAENIL010000008">
    <property type="protein sequence ID" value="MBK1876421.1"/>
    <property type="molecule type" value="Genomic_DNA"/>
</dbReference>
<protein>
    <submittedName>
        <fullName evidence="3">NAD(P)/FAD-dependent oxidoreductase</fullName>
    </submittedName>
</protein>
<keyword evidence="4" id="KW-1185">Reference proteome</keyword>
<reference evidence="3" key="1">
    <citation type="submission" date="2021-01" db="EMBL/GenBank/DDBJ databases">
        <title>Modified the classification status of verrucomicrobia.</title>
        <authorList>
            <person name="Feng X."/>
        </authorList>
    </citation>
    <scope>NUCLEOTIDE SEQUENCE</scope>
    <source>
        <strain evidence="3">KCTC 13126</strain>
    </source>
</reference>
<dbReference type="SUPFAM" id="SSF51905">
    <property type="entry name" value="FAD/NAD(P)-binding domain"/>
    <property type="match status" value="1"/>
</dbReference>
<name>A0A934RX62_9BACT</name>
<accession>A0A934RX62</accession>
<dbReference type="Gene3D" id="3.50.50.60">
    <property type="entry name" value="FAD/NAD(P)-binding domain"/>
    <property type="match status" value="2"/>
</dbReference>
<dbReference type="RefSeq" id="WP_200354634.1">
    <property type="nucleotide sequence ID" value="NZ_JAENIL010000008.1"/>
</dbReference>
<gene>
    <name evidence="3" type="ORF">JIN87_06040</name>
</gene>
<dbReference type="PANTHER" id="PTHR43734:SF3">
    <property type="entry name" value="B-CAROTENE KETOLASE"/>
    <property type="match status" value="1"/>
</dbReference>
<dbReference type="GO" id="GO:0016491">
    <property type="term" value="F:oxidoreductase activity"/>
    <property type="evidence" value="ECO:0007669"/>
    <property type="project" value="InterPro"/>
</dbReference>
<comment type="caution">
    <text evidence="3">The sequence shown here is derived from an EMBL/GenBank/DDBJ whole genome shotgun (WGS) entry which is preliminary data.</text>
</comment>
<proteinExistence type="inferred from homology"/>
<dbReference type="PANTHER" id="PTHR43734">
    <property type="entry name" value="PHYTOENE DESATURASE"/>
    <property type="match status" value="1"/>
</dbReference>
<feature type="domain" description="Amine oxidase" evidence="2">
    <location>
        <begin position="22"/>
        <end position="389"/>
    </location>
</feature>
<sequence length="492" mass="55810">MGKNWLEGVEEEYDVVVIGSGLGGLTSANILAKCGHKVLLLEHHYQFGGLATWFKRPGKHIFDISLHGFPHGMVKSCRKYWTKEIADSIVQLKDVRFINPQFDVWTTFDRKDFTRILVEEFKLELEQVEGFYDHLRQMNFYDDDQRTTRELFEEFFPGRKDVHRLLLEPIAYANGSTLDEPAITYGIVFSNFMSKGVFTFQGGTDVLIGKMVEELERNGATLRKNVLVKEIQTEEIDGQQQVTGVVIEGRTRDSEPNNILSVRCKAVVSNANVVTTVKKMVGEEKFSREYIDELDAVRINSSSCQVYMGIREGETIPNIGDLVFTSDAEIFSSEELVDLHTTSRTFSVYYPETRPGSDRYTIVASLNAKYVDWDKLSEEEYEKHKERLIEESLVSLEKYIPDVRSKIDHLEAATPRTINYYTRHPQGTSFGTKFEGLKCSMELPEQIGGLYHAGSVGIIMSGWLGAMNYGVITSNKVDKRIVAMKAASDSVS</sequence>
<evidence type="ECO:0000259" key="2">
    <source>
        <dbReference type="Pfam" id="PF01593"/>
    </source>
</evidence>
<dbReference type="AlphaFoldDB" id="A0A934RX62"/>
<organism evidence="3 4">
    <name type="scientific">Pelagicoccus mobilis</name>
    <dbReference type="NCBI Taxonomy" id="415221"/>
    <lineage>
        <taxon>Bacteria</taxon>
        <taxon>Pseudomonadati</taxon>
        <taxon>Verrucomicrobiota</taxon>
        <taxon>Opitutia</taxon>
        <taxon>Puniceicoccales</taxon>
        <taxon>Pelagicoccaceae</taxon>
        <taxon>Pelagicoccus</taxon>
    </lineage>
</organism>